<dbReference type="InterPro" id="IPR012347">
    <property type="entry name" value="Ferritin-like"/>
</dbReference>
<sequence>MSLIKFLDQFNDDEFNSEAKDKFLSRKDALGKMTDFSKKLTLAALPLGAISAFSSPAKAQSTDELIGVLNYALTLEHLENEFYAMGNAQSGLIPSGKDADIFMQIGKHEQQHVDFLIDTIGTLGGEPIEKPTFDFTVGSAFDPFNVYDQFLALSQAFEDTGVRAYKGQAPAVQGVPQVLTAALAIHSVEARHASEVRRLRGLKGWITQAERGAGMPEATQAVYAGEDQTSQLGVEVTSVTDVGADGVTEAWDEFLTMEDVTNIASLFITS</sequence>
<keyword evidence="2" id="KW-1185">Reference proteome</keyword>
<dbReference type="EMBL" id="JAKLWS010000001">
    <property type="protein sequence ID" value="MCG2587222.1"/>
    <property type="molecule type" value="Genomic_DNA"/>
</dbReference>
<gene>
    <name evidence="1" type="ORF">L6773_01500</name>
</gene>
<protein>
    <submittedName>
        <fullName evidence="1">Ferritin-like domain-containing protein</fullName>
    </submittedName>
</protein>
<dbReference type="CDD" id="cd00657">
    <property type="entry name" value="Ferritin_like"/>
    <property type="match status" value="1"/>
</dbReference>
<name>A0ABS9K8N4_9BACT</name>
<dbReference type="InterPro" id="IPR009078">
    <property type="entry name" value="Ferritin-like_SF"/>
</dbReference>
<dbReference type="Pfam" id="PF13668">
    <property type="entry name" value="Ferritin_2"/>
    <property type="match status" value="1"/>
</dbReference>
<proteinExistence type="predicted"/>
<evidence type="ECO:0000313" key="1">
    <source>
        <dbReference type="EMBL" id="MCG2587222.1"/>
    </source>
</evidence>
<evidence type="ECO:0000313" key="2">
    <source>
        <dbReference type="Proteomes" id="UP001165366"/>
    </source>
</evidence>
<reference evidence="1" key="1">
    <citation type="submission" date="2022-01" db="EMBL/GenBank/DDBJ databases">
        <authorList>
            <person name="Wang Y."/>
        </authorList>
    </citation>
    <scope>NUCLEOTIDE SEQUENCE</scope>
    <source>
        <strain evidence="1">WB101</strain>
    </source>
</reference>
<organism evidence="1 2">
    <name type="scientific">Rhodohalobacter sulfatireducens</name>
    <dbReference type="NCBI Taxonomy" id="2911366"/>
    <lineage>
        <taxon>Bacteria</taxon>
        <taxon>Pseudomonadati</taxon>
        <taxon>Balneolota</taxon>
        <taxon>Balneolia</taxon>
        <taxon>Balneolales</taxon>
        <taxon>Balneolaceae</taxon>
        <taxon>Rhodohalobacter</taxon>
    </lineage>
</organism>
<comment type="caution">
    <text evidence="1">The sequence shown here is derived from an EMBL/GenBank/DDBJ whole genome shotgun (WGS) entry which is preliminary data.</text>
</comment>
<dbReference type="SUPFAM" id="SSF47240">
    <property type="entry name" value="Ferritin-like"/>
    <property type="match status" value="1"/>
</dbReference>
<accession>A0ABS9K8N4</accession>
<reference evidence="1" key="2">
    <citation type="submission" date="2024-05" db="EMBL/GenBank/DDBJ databases">
        <title>Rhodohalobacter halophilus gen. nov., sp. nov., a moderately halophilic member of the family Balneolaceae.</title>
        <authorList>
            <person name="Xia J."/>
        </authorList>
    </citation>
    <scope>NUCLEOTIDE SEQUENCE</scope>
    <source>
        <strain evidence="1">WB101</strain>
    </source>
</reference>
<dbReference type="Proteomes" id="UP001165366">
    <property type="component" value="Unassembled WGS sequence"/>
</dbReference>
<dbReference type="Gene3D" id="1.20.1260.10">
    <property type="match status" value="1"/>
</dbReference>
<dbReference type="RefSeq" id="WP_237852066.1">
    <property type="nucleotide sequence ID" value="NZ_JAKLWS010000001.1"/>
</dbReference>